<evidence type="ECO:0000313" key="4">
    <source>
        <dbReference type="Proteomes" id="UP001446871"/>
    </source>
</evidence>
<comment type="caution">
    <text evidence="3">The sequence shown here is derived from an EMBL/GenBank/DDBJ whole genome shotgun (WGS) entry which is preliminary data.</text>
</comment>
<sequence>MSMNALHLGVALMPLMPLMASAEDTARTIREQLDGYERNITHLQTVMAPSWVSAQIYRSTASILWSCIVTLTACVYTALHLNISGKQGWRPRLLSKLKWVAVGLFIPEVPIYLAISQFMEARWVVKKLTALQRADSEVDQEYKFDLNYGFFVVMGGLQVSLDHLKEKETRKSRIFGEILDHDCRKTISAAGVVTLAQAGKFIYVSPDSITDRSKANSIQKSLVFIQIVWMALQCIFRHVYGLPLTLLEIHTLVHVASAFFMYCFWFKKPLDIGSTEIVEIDGFRDILNLLLLEYYSWDLIEAGNLLIVPVDGNNIPHYRKFLVEDKSCDDSDGALPNFVLPSQRKWLAYVAPERDADGNPTFVPPIDIPAALSQQDKIVLQRSDYLPCGLRFVARPPTLSKAECAALASAGDAYWRLGGAKSRVPEMWDPKLIGPAVGPEVDYPGAESVFENDFGECLSDTRAPFQHQSNILNRMKTRHSKIFEALWKIVAEESISFQALVPLSVIYGGLHCVAWNYHFPSDMEKYLWRFTCISLVVLIFIPFFYYLDFMKELKDSNGGGEMPSAKALKAVENIGAGCLVLGLLAFRTFIVVESFISLRALPVGAFMMPGWLQMIPHL</sequence>
<keyword evidence="2" id="KW-0732">Signal</keyword>
<keyword evidence="1" id="KW-1133">Transmembrane helix</keyword>
<keyword evidence="4" id="KW-1185">Reference proteome</keyword>
<keyword evidence="1" id="KW-0472">Membrane</keyword>
<feature type="transmembrane region" description="Helical" evidence="1">
    <location>
        <begin position="222"/>
        <end position="240"/>
    </location>
</feature>
<feature type="transmembrane region" description="Helical" evidence="1">
    <location>
        <begin position="526"/>
        <end position="547"/>
    </location>
</feature>
<evidence type="ECO:0000313" key="3">
    <source>
        <dbReference type="EMBL" id="KAK8068565.1"/>
    </source>
</evidence>
<feature type="transmembrane region" description="Helical" evidence="1">
    <location>
        <begin position="99"/>
        <end position="119"/>
    </location>
</feature>
<evidence type="ECO:0000256" key="1">
    <source>
        <dbReference type="SAM" id="Phobius"/>
    </source>
</evidence>
<feature type="signal peptide" evidence="2">
    <location>
        <begin position="1"/>
        <end position="22"/>
    </location>
</feature>
<dbReference type="PANTHER" id="PTHR35043:SF7">
    <property type="entry name" value="TRANSCRIPTION FACTOR DOMAIN-CONTAINING PROTEIN"/>
    <property type="match status" value="1"/>
</dbReference>
<feature type="transmembrane region" description="Helical" evidence="1">
    <location>
        <begin position="567"/>
        <end position="586"/>
    </location>
</feature>
<gene>
    <name evidence="3" type="ORF">PG996_007677</name>
</gene>
<feature type="chain" id="PRO_5046578342" evidence="2">
    <location>
        <begin position="23"/>
        <end position="618"/>
    </location>
</feature>
<accession>A0ABR1VBI7</accession>
<reference evidence="3 4" key="1">
    <citation type="submission" date="2023-01" db="EMBL/GenBank/DDBJ databases">
        <title>Analysis of 21 Apiospora genomes using comparative genomics revels a genus with tremendous synthesis potential of carbohydrate active enzymes and secondary metabolites.</title>
        <authorList>
            <person name="Sorensen T."/>
        </authorList>
    </citation>
    <scope>NUCLEOTIDE SEQUENCE [LARGE SCALE GENOMIC DNA]</scope>
    <source>
        <strain evidence="3 4">CBS 83171</strain>
    </source>
</reference>
<dbReference type="EMBL" id="JAQQWM010000004">
    <property type="protein sequence ID" value="KAK8068565.1"/>
    <property type="molecule type" value="Genomic_DNA"/>
</dbReference>
<proteinExistence type="predicted"/>
<feature type="transmembrane region" description="Helical" evidence="1">
    <location>
        <begin position="246"/>
        <end position="265"/>
    </location>
</feature>
<protein>
    <submittedName>
        <fullName evidence="3">Uncharacterized protein</fullName>
    </submittedName>
</protein>
<feature type="transmembrane region" description="Helical" evidence="1">
    <location>
        <begin position="56"/>
        <end position="79"/>
    </location>
</feature>
<dbReference type="PANTHER" id="PTHR35043">
    <property type="entry name" value="TRANSCRIPTION FACTOR DOMAIN-CONTAINING PROTEIN"/>
    <property type="match status" value="1"/>
</dbReference>
<evidence type="ECO:0000256" key="2">
    <source>
        <dbReference type="SAM" id="SignalP"/>
    </source>
</evidence>
<dbReference type="Proteomes" id="UP001446871">
    <property type="component" value="Unassembled WGS sequence"/>
</dbReference>
<keyword evidence="1" id="KW-0812">Transmembrane</keyword>
<organism evidence="3 4">
    <name type="scientific">Apiospora saccharicola</name>
    <dbReference type="NCBI Taxonomy" id="335842"/>
    <lineage>
        <taxon>Eukaryota</taxon>
        <taxon>Fungi</taxon>
        <taxon>Dikarya</taxon>
        <taxon>Ascomycota</taxon>
        <taxon>Pezizomycotina</taxon>
        <taxon>Sordariomycetes</taxon>
        <taxon>Xylariomycetidae</taxon>
        <taxon>Amphisphaeriales</taxon>
        <taxon>Apiosporaceae</taxon>
        <taxon>Apiospora</taxon>
    </lineage>
</organism>
<name>A0ABR1VBI7_9PEZI</name>